<dbReference type="PRINTS" id="PR00081">
    <property type="entry name" value="GDHRDH"/>
</dbReference>
<dbReference type="PANTHER" id="PTHR42760">
    <property type="entry name" value="SHORT-CHAIN DEHYDROGENASES/REDUCTASES FAMILY MEMBER"/>
    <property type="match status" value="1"/>
</dbReference>
<dbReference type="EC" id="1.1.1.100" evidence="2"/>
<dbReference type="PATRIC" id="fig|2746.7.peg.3971"/>
<name>A0A1B8NXQ5_HALEL</name>
<evidence type="ECO:0000313" key="2">
    <source>
        <dbReference type="EMBL" id="OBX34796.1"/>
    </source>
</evidence>
<dbReference type="InterPro" id="IPR036291">
    <property type="entry name" value="NAD(P)-bd_dom_sf"/>
</dbReference>
<evidence type="ECO:0000256" key="1">
    <source>
        <dbReference type="ARBA" id="ARBA00006484"/>
    </source>
</evidence>
<sequence>MRDFDNQVVVVAGADRGIGLAMATRFVDEGASVALASNRREIHDVARDLENRIKEKGLPGTIMAAEVDVTKSEQVDQFYGDVNKKFGHIDVSIQNAGVITISRLQELSESDWDKVLDVNTKGVFLCCKAALRYMAEAGKGALINMASGQARQGFVYTPHYAASKFGVLGITQSLAREFATSGITVNAICPGIVVTDMWDYNDKVWGELLGDYQPGELIREWVESIPMKRAASPEEIAGTAVFLASEDARYITGQAINVDGGLIMS</sequence>
<comment type="caution">
    <text evidence="2">The sequence shown here is derived from an EMBL/GenBank/DDBJ whole genome shotgun (WGS) entry which is preliminary data.</text>
</comment>
<proteinExistence type="inferred from homology"/>
<dbReference type="PROSITE" id="PS00061">
    <property type="entry name" value="ADH_SHORT"/>
    <property type="match status" value="1"/>
</dbReference>
<dbReference type="GO" id="GO:0004316">
    <property type="term" value="F:3-oxoacyl-[acyl-carrier-protein] reductase (NADPH) activity"/>
    <property type="evidence" value="ECO:0007669"/>
    <property type="project" value="UniProtKB-EC"/>
</dbReference>
<protein>
    <submittedName>
        <fullName evidence="2">3-oxoacyl-[acyl-carrier-protein] reductase FabG</fullName>
        <ecNumber evidence="2">1.1.1.100</ecNumber>
    </submittedName>
</protein>
<dbReference type="InterPro" id="IPR002347">
    <property type="entry name" value="SDR_fam"/>
</dbReference>
<accession>A0A1B8NXQ5</accession>
<dbReference type="Gene3D" id="3.40.50.720">
    <property type="entry name" value="NAD(P)-binding Rossmann-like Domain"/>
    <property type="match status" value="1"/>
</dbReference>
<comment type="similarity">
    <text evidence="1">Belongs to the short-chain dehydrogenases/reductases (SDR) family.</text>
</comment>
<dbReference type="PRINTS" id="PR00080">
    <property type="entry name" value="SDRFAMILY"/>
</dbReference>
<dbReference type="AlphaFoldDB" id="A0A1B8NXQ5"/>
<reference evidence="2 3" key="1">
    <citation type="submission" date="2016-06" db="EMBL/GenBank/DDBJ databases">
        <title>Genome sequence of halotolerant plant growth promoting strain of Halomonas elongata HEK1 isolated from salterns of Rann of Kutch, Gujarat, India.</title>
        <authorList>
            <person name="Gaba S."/>
            <person name="Singh R.N."/>
            <person name="Abrol S."/>
            <person name="Kaushik R."/>
            <person name="Saxena A.K."/>
        </authorList>
    </citation>
    <scope>NUCLEOTIDE SEQUENCE [LARGE SCALE GENOMIC DNA]</scope>
    <source>
        <strain evidence="2 3">HEK1</strain>
    </source>
</reference>
<dbReference type="Pfam" id="PF13561">
    <property type="entry name" value="adh_short_C2"/>
    <property type="match status" value="1"/>
</dbReference>
<dbReference type="InterPro" id="IPR020904">
    <property type="entry name" value="Sc_DH/Rdtase_CS"/>
</dbReference>
<dbReference type="Proteomes" id="UP000092504">
    <property type="component" value="Unassembled WGS sequence"/>
</dbReference>
<keyword evidence="2" id="KW-0560">Oxidoreductase</keyword>
<dbReference type="EMBL" id="MAJD01000002">
    <property type="protein sequence ID" value="OBX34796.1"/>
    <property type="molecule type" value="Genomic_DNA"/>
</dbReference>
<dbReference type="SUPFAM" id="SSF51735">
    <property type="entry name" value="NAD(P)-binding Rossmann-fold domains"/>
    <property type="match status" value="1"/>
</dbReference>
<dbReference type="FunFam" id="3.40.50.720:FF:000084">
    <property type="entry name" value="Short-chain dehydrogenase reductase"/>
    <property type="match status" value="1"/>
</dbReference>
<gene>
    <name evidence="2" type="primary">fabG_8</name>
    <name evidence="2" type="ORF">A8U91_03856</name>
</gene>
<organism evidence="2 3">
    <name type="scientific">Halomonas elongata</name>
    <dbReference type="NCBI Taxonomy" id="2746"/>
    <lineage>
        <taxon>Bacteria</taxon>
        <taxon>Pseudomonadati</taxon>
        <taxon>Pseudomonadota</taxon>
        <taxon>Gammaproteobacteria</taxon>
        <taxon>Oceanospirillales</taxon>
        <taxon>Halomonadaceae</taxon>
        <taxon>Halomonas</taxon>
    </lineage>
</organism>
<evidence type="ECO:0000313" key="3">
    <source>
        <dbReference type="Proteomes" id="UP000092504"/>
    </source>
</evidence>